<dbReference type="Gene3D" id="1.10.1130.10">
    <property type="entry name" value="Flavocytochrome C3, Chain A"/>
    <property type="match status" value="1"/>
</dbReference>
<dbReference type="PIRSF" id="PIRSF000243">
    <property type="entry name" value="Cyt_c552"/>
    <property type="match status" value="1"/>
</dbReference>
<keyword evidence="12" id="KW-0812">Transmembrane</keyword>
<organism evidence="13 14">
    <name type="scientific">Aeoliella mucimassa</name>
    <dbReference type="NCBI Taxonomy" id="2527972"/>
    <lineage>
        <taxon>Bacteria</taxon>
        <taxon>Pseudomonadati</taxon>
        <taxon>Planctomycetota</taxon>
        <taxon>Planctomycetia</taxon>
        <taxon>Pirellulales</taxon>
        <taxon>Lacipirellulaceae</taxon>
        <taxon>Aeoliella</taxon>
    </lineage>
</organism>
<evidence type="ECO:0000256" key="5">
    <source>
        <dbReference type="ARBA" id="ARBA00022723"/>
    </source>
</evidence>
<evidence type="ECO:0000256" key="2">
    <source>
        <dbReference type="ARBA" id="ARBA00009288"/>
    </source>
</evidence>
<dbReference type="KEGG" id="amuc:Pan181_23360"/>
<dbReference type="RefSeq" id="WP_231943810.1">
    <property type="nucleotide sequence ID" value="NZ_CP036278.1"/>
</dbReference>
<keyword evidence="14" id="KW-1185">Reference proteome</keyword>
<feature type="region of interest" description="Disordered" evidence="11">
    <location>
        <begin position="535"/>
        <end position="554"/>
    </location>
</feature>
<evidence type="ECO:0000256" key="7">
    <source>
        <dbReference type="ARBA" id="ARBA00022837"/>
    </source>
</evidence>
<dbReference type="InterPro" id="IPR003321">
    <property type="entry name" value="Cyt_c552"/>
</dbReference>
<dbReference type="SUPFAM" id="SSF48695">
    <property type="entry name" value="Multiheme cytochromes"/>
    <property type="match status" value="1"/>
</dbReference>
<evidence type="ECO:0000256" key="6">
    <source>
        <dbReference type="ARBA" id="ARBA00022729"/>
    </source>
</evidence>
<sequence>MPKNAMQSTPDKQSGKATVLLLAFLVAAIGTALVAWVLITMFTHKQEARVPYVQVVELNEISVDPEPWGLNWPHHFDGWKATAGDKFYGGSSAMPQSKLEKQPWLKRLYAGYAFSIDYRQARGHAYMLYDQGVTERVTKKPQAGACLHCHGSTTVLYRKVGLEALGEDSSDEALAADFNMEAVQKGFEEVSTKTYEEVLAMLKQAPDGTPDENEPVFPPAPVGGFEGEFAGQPVPEDHPMVGEAHPVTCIDCHNPKTMAIRVTRPGFVNGIRALAEGEAPAPHLPSIAKWRNGDRNEPYDPNAHASRQEMRSFVCAQCHVEYYCANKKTLTFPWKNGLRMEDEERTWEETTFPDGSDFVDYIHGETGAVTYKVQHPEFELWSQGIHARSGVSCADCHMPYQRVGAAKLSSHNVQSPLKTINSSCQNCHHQSETELVDRIETIQSRNQALLERAGEAMTEMIDAILEAKAAGADDEALKDVFVLQRKAMWRLDYISSENSRGFHADQEAARILGESIDYSRQAQVAALRLRAPEAPSTADLPIEEVQGVTTPQEE</sequence>
<protein>
    <recommendedName>
        <fullName evidence="3">nitrite reductase (cytochrome; ammonia-forming)</fullName>
        <ecNumber evidence="3">1.7.2.2</ecNumber>
    </recommendedName>
</protein>
<keyword evidence="8 13" id="KW-0560">Oxidoreductase</keyword>
<dbReference type="EC" id="1.7.2.2" evidence="3"/>
<keyword evidence="4" id="KW-0349">Heme</keyword>
<dbReference type="EMBL" id="CP036278">
    <property type="protein sequence ID" value="QDU56132.1"/>
    <property type="molecule type" value="Genomic_DNA"/>
</dbReference>
<evidence type="ECO:0000256" key="8">
    <source>
        <dbReference type="ARBA" id="ARBA00023002"/>
    </source>
</evidence>
<evidence type="ECO:0000256" key="1">
    <source>
        <dbReference type="ARBA" id="ARBA00004196"/>
    </source>
</evidence>
<accession>A0A518AN25</accession>
<dbReference type="GO" id="GO:0046872">
    <property type="term" value="F:metal ion binding"/>
    <property type="evidence" value="ECO:0007669"/>
    <property type="project" value="UniProtKB-KW"/>
</dbReference>
<evidence type="ECO:0000256" key="4">
    <source>
        <dbReference type="ARBA" id="ARBA00022617"/>
    </source>
</evidence>
<keyword evidence="12" id="KW-0472">Membrane</keyword>
<proteinExistence type="inferred from homology"/>
<comment type="similarity">
    <text evidence="2">Belongs to the cytochrome c-552 family.</text>
</comment>
<keyword evidence="6" id="KW-0732">Signal</keyword>
<dbReference type="CDD" id="cd00548">
    <property type="entry name" value="NrfA-like"/>
    <property type="match status" value="1"/>
</dbReference>
<dbReference type="Gene3D" id="1.20.140.10">
    <property type="entry name" value="Butyryl-CoA Dehydrogenase, subunit A, domain 3"/>
    <property type="match status" value="1"/>
</dbReference>
<dbReference type="PANTHER" id="PTHR30633:SF0">
    <property type="entry name" value="CYTOCHROME C-552"/>
    <property type="match status" value="1"/>
</dbReference>
<keyword evidence="5" id="KW-0479">Metal-binding</keyword>
<dbReference type="GO" id="GO:0019645">
    <property type="term" value="P:anaerobic electron transport chain"/>
    <property type="evidence" value="ECO:0007669"/>
    <property type="project" value="TreeGrafter"/>
</dbReference>
<dbReference type="InterPro" id="IPR036280">
    <property type="entry name" value="Multihaem_cyt_sf"/>
</dbReference>
<comment type="catalytic activity">
    <reaction evidence="10">
        <text>6 Fe(III)-[cytochrome c] + NH4(+) + 2 H2O = 6 Fe(II)-[cytochrome c] + nitrite + 8 H(+)</text>
        <dbReference type="Rhea" id="RHEA:13089"/>
        <dbReference type="Rhea" id="RHEA-COMP:10350"/>
        <dbReference type="Rhea" id="RHEA-COMP:14399"/>
        <dbReference type="ChEBI" id="CHEBI:15377"/>
        <dbReference type="ChEBI" id="CHEBI:15378"/>
        <dbReference type="ChEBI" id="CHEBI:16301"/>
        <dbReference type="ChEBI" id="CHEBI:28938"/>
        <dbReference type="ChEBI" id="CHEBI:29033"/>
        <dbReference type="ChEBI" id="CHEBI:29034"/>
        <dbReference type="EC" id="1.7.2.2"/>
    </reaction>
</comment>
<evidence type="ECO:0000256" key="12">
    <source>
        <dbReference type="SAM" id="Phobius"/>
    </source>
</evidence>
<gene>
    <name evidence="13" type="primary">nrfA</name>
    <name evidence="13" type="ORF">Pan181_23360</name>
</gene>
<dbReference type="Pfam" id="PF02335">
    <property type="entry name" value="Cytochrom_C552"/>
    <property type="match status" value="2"/>
</dbReference>
<dbReference type="GO" id="GO:0020037">
    <property type="term" value="F:heme binding"/>
    <property type="evidence" value="ECO:0007669"/>
    <property type="project" value="TreeGrafter"/>
</dbReference>
<keyword evidence="12" id="KW-1133">Transmembrane helix</keyword>
<dbReference type="Proteomes" id="UP000315750">
    <property type="component" value="Chromosome"/>
</dbReference>
<name>A0A518AN25_9BACT</name>
<dbReference type="GO" id="GO:0030288">
    <property type="term" value="C:outer membrane-bounded periplasmic space"/>
    <property type="evidence" value="ECO:0007669"/>
    <property type="project" value="TreeGrafter"/>
</dbReference>
<feature type="transmembrane region" description="Helical" evidence="12">
    <location>
        <begin position="20"/>
        <end position="42"/>
    </location>
</feature>
<comment type="subcellular location">
    <subcellularLocation>
        <location evidence="1">Cell envelope</location>
    </subcellularLocation>
</comment>
<evidence type="ECO:0000256" key="11">
    <source>
        <dbReference type="SAM" id="MobiDB-lite"/>
    </source>
</evidence>
<evidence type="ECO:0000313" key="13">
    <source>
        <dbReference type="EMBL" id="QDU56132.1"/>
    </source>
</evidence>
<dbReference type="AlphaFoldDB" id="A0A518AN25"/>
<evidence type="ECO:0000256" key="10">
    <source>
        <dbReference type="ARBA" id="ARBA00049131"/>
    </source>
</evidence>
<keyword evidence="9" id="KW-0408">Iron</keyword>
<keyword evidence="7" id="KW-0106">Calcium</keyword>
<evidence type="ECO:0000256" key="3">
    <source>
        <dbReference type="ARBA" id="ARBA00011887"/>
    </source>
</evidence>
<reference evidence="13 14" key="1">
    <citation type="submission" date="2019-02" db="EMBL/GenBank/DDBJ databases">
        <title>Deep-cultivation of Planctomycetes and their phenomic and genomic characterization uncovers novel biology.</title>
        <authorList>
            <person name="Wiegand S."/>
            <person name="Jogler M."/>
            <person name="Boedeker C."/>
            <person name="Pinto D."/>
            <person name="Vollmers J."/>
            <person name="Rivas-Marin E."/>
            <person name="Kohn T."/>
            <person name="Peeters S.H."/>
            <person name="Heuer A."/>
            <person name="Rast P."/>
            <person name="Oberbeckmann S."/>
            <person name="Bunk B."/>
            <person name="Jeske O."/>
            <person name="Meyerdierks A."/>
            <person name="Storesund J.E."/>
            <person name="Kallscheuer N."/>
            <person name="Luecker S."/>
            <person name="Lage O.M."/>
            <person name="Pohl T."/>
            <person name="Merkel B.J."/>
            <person name="Hornburger P."/>
            <person name="Mueller R.-W."/>
            <person name="Bruemmer F."/>
            <person name="Labrenz M."/>
            <person name="Spormann A.M."/>
            <person name="Op den Camp H."/>
            <person name="Overmann J."/>
            <person name="Amann R."/>
            <person name="Jetten M.S.M."/>
            <person name="Mascher T."/>
            <person name="Medema M.H."/>
            <person name="Devos D.P."/>
            <person name="Kaster A.-K."/>
            <person name="Ovreas L."/>
            <person name="Rohde M."/>
            <person name="Galperin M.Y."/>
            <person name="Jogler C."/>
        </authorList>
    </citation>
    <scope>NUCLEOTIDE SEQUENCE [LARGE SCALE GENOMIC DNA]</scope>
    <source>
        <strain evidence="13 14">Pan181</strain>
    </source>
</reference>
<evidence type="ECO:0000313" key="14">
    <source>
        <dbReference type="Proteomes" id="UP000315750"/>
    </source>
</evidence>
<dbReference type="GO" id="GO:0042279">
    <property type="term" value="F:nitrite reductase (cytochrome, ammonia-forming) activity"/>
    <property type="evidence" value="ECO:0007669"/>
    <property type="project" value="UniProtKB-EC"/>
</dbReference>
<evidence type="ECO:0000256" key="9">
    <source>
        <dbReference type="ARBA" id="ARBA00023004"/>
    </source>
</evidence>
<dbReference type="PANTHER" id="PTHR30633">
    <property type="entry name" value="CYTOCHROME C-552 RESPIRATORY NITRITE REDUCTASE"/>
    <property type="match status" value="1"/>
</dbReference>